<feature type="region of interest" description="Disordered" evidence="1">
    <location>
        <begin position="22"/>
        <end position="46"/>
    </location>
</feature>
<sequence>MVISRLSSSLIKKISPSPLLPKLVRSSSSTSPRNPNFSSGDGDDDSCGSVAYKEKQLFGRPTKIDGKRCSCNRTSFIGSVVYPLKEMNAKSGKFGVYTELEVRFSRESGRSFRILLTMWNEIAGRAFEHLKQYDFIYVSGLLDLYTVPDASGKSGVIYKVNVFDLNYVKCPAKLQSDRKSELGLSFPAYNDPDLEDEKLNPLTLWTMLFRNPNEWWDNRGNKLYSKAPDFKNKDTGEALWISPEDPPWVKKHLQKLDSKRAQGEYGERGSRRVSMCNIDNRWFD</sequence>
<accession>A0A7J7LLP2</accession>
<keyword evidence="3" id="KW-1185">Reference proteome</keyword>
<name>A0A7J7LLP2_9MAGN</name>
<evidence type="ECO:0000313" key="3">
    <source>
        <dbReference type="Proteomes" id="UP000541444"/>
    </source>
</evidence>
<dbReference type="EMBL" id="JACGCM010002205">
    <property type="protein sequence ID" value="KAF6143458.1"/>
    <property type="molecule type" value="Genomic_DNA"/>
</dbReference>
<dbReference type="OrthoDB" id="1078367at2759"/>
<dbReference type="GO" id="GO:0003697">
    <property type="term" value="F:single-stranded DNA binding"/>
    <property type="evidence" value="ECO:0007669"/>
    <property type="project" value="InterPro"/>
</dbReference>
<dbReference type="GO" id="GO:0042645">
    <property type="term" value="C:mitochondrial nucleoid"/>
    <property type="evidence" value="ECO:0007669"/>
    <property type="project" value="TreeGrafter"/>
</dbReference>
<dbReference type="AlphaFoldDB" id="A0A7J7LLP2"/>
<proteinExistence type="predicted"/>
<evidence type="ECO:0000313" key="2">
    <source>
        <dbReference type="EMBL" id="KAF6143458.1"/>
    </source>
</evidence>
<dbReference type="Proteomes" id="UP000541444">
    <property type="component" value="Unassembled WGS sequence"/>
</dbReference>
<dbReference type="PANTHER" id="PTHR10302">
    <property type="entry name" value="SINGLE-STRANDED DNA-BINDING PROTEIN"/>
    <property type="match status" value="1"/>
</dbReference>
<comment type="caution">
    <text evidence="2">The sequence shown here is derived from an EMBL/GenBank/DDBJ whole genome shotgun (WGS) entry which is preliminary data.</text>
</comment>
<dbReference type="GO" id="GO:0006264">
    <property type="term" value="P:mitochondrial DNA replication"/>
    <property type="evidence" value="ECO:0007669"/>
    <property type="project" value="TreeGrafter"/>
</dbReference>
<evidence type="ECO:0000256" key="1">
    <source>
        <dbReference type="SAM" id="MobiDB-lite"/>
    </source>
</evidence>
<protein>
    <submittedName>
        <fullName evidence="2">Uncharacterized protein</fullName>
    </submittedName>
</protein>
<gene>
    <name evidence="2" type="ORF">GIB67_029627</name>
</gene>
<dbReference type="InterPro" id="IPR011344">
    <property type="entry name" value="ssDNA-bd"/>
</dbReference>
<organism evidence="2 3">
    <name type="scientific">Kingdonia uniflora</name>
    <dbReference type="NCBI Taxonomy" id="39325"/>
    <lineage>
        <taxon>Eukaryota</taxon>
        <taxon>Viridiplantae</taxon>
        <taxon>Streptophyta</taxon>
        <taxon>Embryophyta</taxon>
        <taxon>Tracheophyta</taxon>
        <taxon>Spermatophyta</taxon>
        <taxon>Magnoliopsida</taxon>
        <taxon>Ranunculales</taxon>
        <taxon>Circaeasteraceae</taxon>
        <taxon>Kingdonia</taxon>
    </lineage>
</organism>
<dbReference type="PANTHER" id="PTHR10302:SF18">
    <property type="entry name" value="PROTEIN OSB1, MITOCHONDRIAL"/>
    <property type="match status" value="1"/>
</dbReference>
<feature type="compositionally biased region" description="Low complexity" evidence="1">
    <location>
        <begin position="22"/>
        <end position="40"/>
    </location>
</feature>
<reference evidence="2 3" key="1">
    <citation type="journal article" date="2020" name="IScience">
        <title>Genome Sequencing of the Endangered Kingdonia uniflora (Circaeasteraceae, Ranunculales) Reveals Potential Mechanisms of Evolutionary Specialization.</title>
        <authorList>
            <person name="Sun Y."/>
            <person name="Deng T."/>
            <person name="Zhang A."/>
            <person name="Moore M.J."/>
            <person name="Landis J.B."/>
            <person name="Lin N."/>
            <person name="Zhang H."/>
            <person name="Zhang X."/>
            <person name="Huang J."/>
            <person name="Zhang X."/>
            <person name="Sun H."/>
            <person name="Wang H."/>
        </authorList>
    </citation>
    <scope>NUCLEOTIDE SEQUENCE [LARGE SCALE GENOMIC DNA]</scope>
    <source>
        <strain evidence="2">TB1705</strain>
        <tissue evidence="2">Leaf</tissue>
    </source>
</reference>